<keyword evidence="1" id="KW-1133">Transmembrane helix</keyword>
<feature type="transmembrane region" description="Helical" evidence="1">
    <location>
        <begin position="153"/>
        <end position="171"/>
    </location>
</feature>
<proteinExistence type="predicted"/>
<feature type="transmembrane region" description="Helical" evidence="1">
    <location>
        <begin position="334"/>
        <end position="359"/>
    </location>
</feature>
<protein>
    <recommendedName>
        <fullName evidence="4">Glycosyltransferase RgtA/B/C/D-like domain-containing protein</fullName>
    </recommendedName>
</protein>
<keyword evidence="1" id="KW-0472">Membrane</keyword>
<gene>
    <name evidence="2" type="ORF">AU255_13060</name>
</gene>
<reference evidence="2 3" key="1">
    <citation type="submission" date="2015-12" db="EMBL/GenBank/DDBJ databases">
        <authorList>
            <person name="Shamseldin A."/>
            <person name="Moawad H."/>
            <person name="Abd El-Rahim W.M."/>
            <person name="Sadowsky M.J."/>
        </authorList>
    </citation>
    <scope>NUCLEOTIDE SEQUENCE [LARGE SCALE GENOMIC DNA]</scope>
    <source>
        <strain evidence="2 3">WF1</strain>
    </source>
</reference>
<name>A0A1V8M3E7_9GAMM</name>
<evidence type="ECO:0008006" key="4">
    <source>
        <dbReference type="Google" id="ProtNLM"/>
    </source>
</evidence>
<comment type="caution">
    <text evidence="2">The sequence shown here is derived from an EMBL/GenBank/DDBJ whole genome shotgun (WGS) entry which is preliminary data.</text>
</comment>
<evidence type="ECO:0000313" key="3">
    <source>
        <dbReference type="Proteomes" id="UP000191980"/>
    </source>
</evidence>
<feature type="transmembrane region" description="Helical" evidence="1">
    <location>
        <begin position="202"/>
        <end position="220"/>
    </location>
</feature>
<evidence type="ECO:0000256" key="1">
    <source>
        <dbReference type="SAM" id="Phobius"/>
    </source>
</evidence>
<feature type="transmembrane region" description="Helical" evidence="1">
    <location>
        <begin position="226"/>
        <end position="244"/>
    </location>
</feature>
<evidence type="ECO:0000313" key="2">
    <source>
        <dbReference type="EMBL" id="OQK16038.1"/>
    </source>
</evidence>
<feature type="transmembrane region" description="Helical" evidence="1">
    <location>
        <begin position="177"/>
        <end position="195"/>
    </location>
</feature>
<keyword evidence="3" id="KW-1185">Reference proteome</keyword>
<feature type="transmembrane region" description="Helical" evidence="1">
    <location>
        <begin position="256"/>
        <end position="276"/>
    </location>
</feature>
<feature type="transmembrane region" description="Helical" evidence="1">
    <location>
        <begin position="371"/>
        <end position="392"/>
    </location>
</feature>
<dbReference type="STRING" id="1420851.AU255_13060"/>
<organism evidence="2 3">
    <name type="scientific">Methyloprofundus sedimenti</name>
    <dbReference type="NCBI Taxonomy" id="1420851"/>
    <lineage>
        <taxon>Bacteria</taxon>
        <taxon>Pseudomonadati</taxon>
        <taxon>Pseudomonadota</taxon>
        <taxon>Gammaproteobacteria</taxon>
        <taxon>Methylococcales</taxon>
        <taxon>Methylococcaceae</taxon>
        <taxon>Methyloprofundus</taxon>
    </lineage>
</organism>
<dbReference type="AlphaFoldDB" id="A0A1V8M3E7"/>
<feature type="transmembrane region" description="Helical" evidence="1">
    <location>
        <begin position="404"/>
        <end position="427"/>
    </location>
</feature>
<keyword evidence="1" id="KW-0812">Transmembrane</keyword>
<dbReference type="Proteomes" id="UP000191980">
    <property type="component" value="Unassembled WGS sequence"/>
</dbReference>
<dbReference type="EMBL" id="LPUF01000002">
    <property type="protein sequence ID" value="OQK16038.1"/>
    <property type="molecule type" value="Genomic_DNA"/>
</dbReference>
<sequence>MRNKIFFLISIVILFISFQFNFLKSVPAGHFSSFQYDSESLVIGRLVESKINGVFSNNGQLGYASVDNLKYGDPDFFGGGKKAFLNSNIPFSYNKYNSQFGFQGVLFSVSDKILSIFDIPVEYHLKIFHAATSLFLVIILSSILYVFSIEFGLLPVAIALAGIACSDWLILFARNLYWVAGFWFFPMLIVLWVHYKEKINNTFSWDLTVIMVFTAVFLKSLSGYEYISTILLSMIVPIVYYALIMKWSWMRYIQRTLIIGVAGLCGFISAFCIHLWQLFLGTKDITKAFELIYQRVTIRTFTDPSSLDTNSIDLASAKSDVITVLLTYLKGSSLYGHFSFLFLISVIAVASLIGIICLIKCDSLQFDKLKFKALLITTWVSILAPISWYVLAKGHSFVHVHMNYVLWYIPYIIYGFILVGYVVNITINKLISSMNK</sequence>
<dbReference type="OrthoDB" id="9133572at2"/>
<dbReference type="RefSeq" id="WP_080523420.1">
    <property type="nucleotide sequence ID" value="NZ_LPUF01000002.1"/>
</dbReference>
<feature type="transmembrane region" description="Helical" evidence="1">
    <location>
        <begin position="127"/>
        <end position="146"/>
    </location>
</feature>
<accession>A0A1V8M3E7</accession>